<feature type="non-terminal residue" evidence="1">
    <location>
        <position position="1"/>
    </location>
</feature>
<proteinExistence type="predicted"/>
<name>A0ABY2UCG2_9GAMM</name>
<reference evidence="1 2" key="1">
    <citation type="submission" date="2019-05" db="EMBL/GenBank/DDBJ databases">
        <title>Microbulbifer harenosus sp. nov., an alginate-degrading bacterium isolated from coastal sand.</title>
        <authorList>
            <person name="Huang H."/>
            <person name="Mo K."/>
            <person name="Bao S."/>
        </authorList>
    </citation>
    <scope>NUCLEOTIDE SEQUENCE [LARGE SCALE GENOMIC DNA]</scope>
    <source>
        <strain evidence="1 2">HB161719</strain>
    </source>
</reference>
<evidence type="ECO:0000313" key="1">
    <source>
        <dbReference type="EMBL" id="TLM73003.1"/>
    </source>
</evidence>
<organism evidence="1 2">
    <name type="scientific">Microbulbifer harenosus</name>
    <dbReference type="NCBI Taxonomy" id="2576840"/>
    <lineage>
        <taxon>Bacteria</taxon>
        <taxon>Pseudomonadati</taxon>
        <taxon>Pseudomonadota</taxon>
        <taxon>Gammaproteobacteria</taxon>
        <taxon>Cellvibrionales</taxon>
        <taxon>Microbulbiferaceae</taxon>
        <taxon>Microbulbifer</taxon>
    </lineage>
</organism>
<keyword evidence="2" id="KW-1185">Reference proteome</keyword>
<accession>A0ABY2UCG2</accession>
<protein>
    <submittedName>
        <fullName evidence="1">IS30 family transposase</fullName>
    </submittedName>
</protein>
<sequence length="34" mass="4070">DITQQQCDAIAMKLNSRPRKRFGYKTPEEMYHGR</sequence>
<dbReference type="Proteomes" id="UP000306791">
    <property type="component" value="Unassembled WGS sequence"/>
</dbReference>
<dbReference type="EMBL" id="VANI01000047">
    <property type="protein sequence ID" value="TLM73003.1"/>
    <property type="molecule type" value="Genomic_DNA"/>
</dbReference>
<evidence type="ECO:0000313" key="2">
    <source>
        <dbReference type="Proteomes" id="UP000306791"/>
    </source>
</evidence>
<comment type="caution">
    <text evidence="1">The sequence shown here is derived from an EMBL/GenBank/DDBJ whole genome shotgun (WGS) entry which is preliminary data.</text>
</comment>
<gene>
    <name evidence="1" type="ORF">FDY93_19260</name>
</gene>